<evidence type="ECO:0000259" key="3">
    <source>
        <dbReference type="PROSITE" id="PS50011"/>
    </source>
</evidence>
<feature type="transmembrane region" description="Helical" evidence="2">
    <location>
        <begin position="622"/>
        <end position="645"/>
    </location>
</feature>
<organism evidence="4 5">
    <name type="scientific">Actinocatenispora comari</name>
    <dbReference type="NCBI Taxonomy" id="2807577"/>
    <lineage>
        <taxon>Bacteria</taxon>
        <taxon>Bacillati</taxon>
        <taxon>Actinomycetota</taxon>
        <taxon>Actinomycetes</taxon>
        <taxon>Micromonosporales</taxon>
        <taxon>Micromonosporaceae</taxon>
        <taxon>Actinocatenispora</taxon>
    </lineage>
</organism>
<evidence type="ECO:0000313" key="4">
    <source>
        <dbReference type="EMBL" id="GIL25258.1"/>
    </source>
</evidence>
<sequence>MPRLVKVDLAVLLGRLPDDRLSLPGWGSASVATWRALLRSVPTDRRAFESRYERGWSDTIARLAVHCRQPHPLRHDKLYGRLAVLLLTMLALDHSQRYRSYRSGRADAPGGGATGIGHDCASLCRPLLTMPPVRAALLELYEPAGDQAAAQEWAAIDPATLAFHRHGTTSFIVSGARRGVSQGARRRFALKCLILPYLEIPTIERATRGYLARYQRDEDGLRHLARLWASSDSWVLMDFVPGRTLAERLADEPPPRPGDPLRLDLLERYGGALFEALRELDKVGLTHQDLSPSNIIVAEAPADAAGTGRVTMTLLDLGANYLYAQALPGDAGPDLPYVAPEVRRDGAGDRADLYSLGQLLVLLGTGAPADRGIVPDDFYAETPLMARFLEDLLDADPGRRLLLFRPDKTSPLYEQLGGWFAEELTALRAASAERVRPARADVRDNLLGLFHPFSGAPRRQRRLLAVRRAQRSYAEHRKNMRLRWLLGWSLLSATLSYLGGLLVLTYVLRELGLDFGGPALSVAQRVTGTGPDGIPFLDGLRAADYPVPDPRHNLLILAAAFTFVLVCAKYYQGLFAGLTPLVTGRRAGRLSVLAVAAEVAMRATVVASPVAIALPVVVERRWWLICVASGMTLVMLCNAVVCGYARAVLRRARAAGLSTVPATVPGVQKYTSWLPGNVLYAFVLWLITPLLYYGILQDTPVYLVAVIIANVPQMYLIKCGMEAVGIRVGLGRACLAAERLATIPESEPAPEPEHRPADDPVSPGMPVPTAAVAAD</sequence>
<dbReference type="GO" id="GO:0005524">
    <property type="term" value="F:ATP binding"/>
    <property type="evidence" value="ECO:0007669"/>
    <property type="project" value="InterPro"/>
</dbReference>
<feature type="transmembrane region" description="Helical" evidence="2">
    <location>
        <begin position="554"/>
        <end position="571"/>
    </location>
</feature>
<dbReference type="InterPro" id="IPR011009">
    <property type="entry name" value="Kinase-like_dom_sf"/>
</dbReference>
<dbReference type="PROSITE" id="PS00109">
    <property type="entry name" value="PROTEIN_KINASE_TYR"/>
    <property type="match status" value="1"/>
</dbReference>
<keyword evidence="2" id="KW-1133">Transmembrane helix</keyword>
<keyword evidence="5" id="KW-1185">Reference proteome</keyword>
<keyword evidence="2" id="KW-0812">Transmembrane</keyword>
<proteinExistence type="predicted"/>
<keyword evidence="2" id="KW-0472">Membrane</keyword>
<evidence type="ECO:0000313" key="5">
    <source>
        <dbReference type="Proteomes" id="UP000614996"/>
    </source>
</evidence>
<evidence type="ECO:0000256" key="1">
    <source>
        <dbReference type="SAM" id="MobiDB-lite"/>
    </source>
</evidence>
<feature type="transmembrane region" description="Helical" evidence="2">
    <location>
        <begin position="678"/>
        <end position="695"/>
    </location>
</feature>
<protein>
    <recommendedName>
        <fullName evidence="3">Protein kinase domain-containing protein</fullName>
    </recommendedName>
</protein>
<feature type="transmembrane region" description="Helical" evidence="2">
    <location>
        <begin position="592"/>
        <end position="616"/>
    </location>
</feature>
<name>A0A8J4A6N3_9ACTN</name>
<comment type="caution">
    <text evidence="4">The sequence shown here is derived from an EMBL/GenBank/DDBJ whole genome shotgun (WGS) entry which is preliminary data.</text>
</comment>
<dbReference type="SMART" id="SM00220">
    <property type="entry name" value="S_TKc"/>
    <property type="match status" value="1"/>
</dbReference>
<dbReference type="GO" id="GO:0004672">
    <property type="term" value="F:protein kinase activity"/>
    <property type="evidence" value="ECO:0007669"/>
    <property type="project" value="InterPro"/>
</dbReference>
<feature type="domain" description="Protein kinase" evidence="3">
    <location>
        <begin position="166"/>
        <end position="454"/>
    </location>
</feature>
<dbReference type="Proteomes" id="UP000614996">
    <property type="component" value="Unassembled WGS sequence"/>
</dbReference>
<feature type="region of interest" description="Disordered" evidence="1">
    <location>
        <begin position="744"/>
        <end position="775"/>
    </location>
</feature>
<dbReference type="InterPro" id="IPR000719">
    <property type="entry name" value="Prot_kinase_dom"/>
</dbReference>
<gene>
    <name evidence="4" type="ORF">NUM_05130</name>
</gene>
<feature type="transmembrane region" description="Helical" evidence="2">
    <location>
        <begin position="701"/>
        <end position="717"/>
    </location>
</feature>
<dbReference type="SUPFAM" id="SSF56112">
    <property type="entry name" value="Protein kinase-like (PK-like)"/>
    <property type="match status" value="1"/>
</dbReference>
<feature type="transmembrane region" description="Helical" evidence="2">
    <location>
        <begin position="485"/>
        <end position="508"/>
    </location>
</feature>
<evidence type="ECO:0000256" key="2">
    <source>
        <dbReference type="SAM" id="Phobius"/>
    </source>
</evidence>
<dbReference type="AlphaFoldDB" id="A0A8J4A6N3"/>
<dbReference type="InterPro" id="IPR008266">
    <property type="entry name" value="Tyr_kinase_AS"/>
</dbReference>
<accession>A0A8J4A6N3</accession>
<dbReference type="PROSITE" id="PS50011">
    <property type="entry name" value="PROTEIN_KINASE_DOM"/>
    <property type="match status" value="1"/>
</dbReference>
<dbReference type="EMBL" id="BOPO01000005">
    <property type="protein sequence ID" value="GIL25258.1"/>
    <property type="molecule type" value="Genomic_DNA"/>
</dbReference>
<reference evidence="5" key="1">
    <citation type="journal article" date="2021" name="Int. J. Syst. Evol. Microbiol.">
        <title>Actinocatenispora comari sp. nov., an endophytic actinomycete isolated from aerial parts of Comarum salesowianum.</title>
        <authorList>
            <person name="Oyunbileg N."/>
            <person name="Iizaka Y."/>
            <person name="Hamada M."/>
            <person name="Davaapurev B.O."/>
            <person name="Fukumoto A."/>
            <person name="Tsetseg B."/>
            <person name="Kato F."/>
            <person name="Tamura T."/>
            <person name="Batkhuu J."/>
            <person name="Anzai Y."/>
        </authorList>
    </citation>
    <scope>NUCLEOTIDE SEQUENCE [LARGE SCALE GENOMIC DNA]</scope>
    <source>
        <strain evidence="5">NUM-2625</strain>
    </source>
</reference>
<dbReference type="RefSeq" id="WP_207122891.1">
    <property type="nucleotide sequence ID" value="NZ_BOPO01000005.1"/>
</dbReference>
<dbReference type="Gene3D" id="1.10.510.10">
    <property type="entry name" value="Transferase(Phosphotransferase) domain 1"/>
    <property type="match status" value="1"/>
</dbReference>